<dbReference type="Pfam" id="PF00562">
    <property type="entry name" value="RNA_pol_Rpb2_6"/>
    <property type="match status" value="2"/>
</dbReference>
<feature type="domain" description="DNA-directed RNA polymerase subunit 2 hybrid-binding" evidence="17">
    <location>
        <begin position="938"/>
        <end position="1083"/>
    </location>
</feature>
<dbReference type="GO" id="GO:0006351">
    <property type="term" value="P:DNA-templated transcription"/>
    <property type="evidence" value="ECO:0007669"/>
    <property type="project" value="InterPro"/>
</dbReference>
<evidence type="ECO:0000256" key="4">
    <source>
        <dbReference type="ARBA" id="ARBA00012418"/>
    </source>
</evidence>
<evidence type="ECO:0000259" key="20">
    <source>
        <dbReference type="Pfam" id="PF04563"/>
    </source>
</evidence>
<proteinExistence type="inferred from homology"/>
<evidence type="ECO:0000256" key="13">
    <source>
        <dbReference type="ARBA" id="ARBA00026088"/>
    </source>
</evidence>
<dbReference type="Pfam" id="PF04560">
    <property type="entry name" value="RNA_pol_Rpb2_7"/>
    <property type="match status" value="1"/>
</dbReference>
<evidence type="ECO:0000256" key="8">
    <source>
        <dbReference type="ARBA" id="ARBA00022679"/>
    </source>
</evidence>
<comment type="subcellular location">
    <subcellularLocation>
        <location evidence="2">Plastid</location>
        <location evidence="2">Chloroplast</location>
    </subcellularLocation>
</comment>
<comment type="similarity">
    <text evidence="3 16">Belongs to the RNA polymerase beta chain family.</text>
</comment>
<feature type="domain" description="RNA polymerase Rpb2" evidence="21">
    <location>
        <begin position="418"/>
        <end position="483"/>
    </location>
</feature>
<dbReference type="Pfam" id="PF04563">
    <property type="entry name" value="RNA_pol_Rpb2_1"/>
    <property type="match status" value="1"/>
</dbReference>
<evidence type="ECO:0000256" key="14">
    <source>
        <dbReference type="ARBA" id="ARBA00032782"/>
    </source>
</evidence>
<dbReference type="InterPro" id="IPR007641">
    <property type="entry name" value="RNA_pol_Rpb2_7"/>
</dbReference>
<dbReference type="InterPro" id="IPR014724">
    <property type="entry name" value="RNA_pol_RPB2_OB-fold"/>
</dbReference>
<evidence type="ECO:0000256" key="3">
    <source>
        <dbReference type="ARBA" id="ARBA00006835"/>
    </source>
</evidence>
<evidence type="ECO:0000259" key="18">
    <source>
        <dbReference type="Pfam" id="PF04560"/>
    </source>
</evidence>
<evidence type="ECO:0000259" key="17">
    <source>
        <dbReference type="Pfam" id="PF00562"/>
    </source>
</evidence>
<dbReference type="PANTHER" id="PTHR20856">
    <property type="entry name" value="DNA-DIRECTED RNA POLYMERASE I SUBUNIT 2"/>
    <property type="match status" value="1"/>
</dbReference>
<dbReference type="InterPro" id="IPR007645">
    <property type="entry name" value="RNA_pol_Rpb2_3"/>
</dbReference>
<evidence type="ECO:0000256" key="1">
    <source>
        <dbReference type="ARBA" id="ARBA00004026"/>
    </source>
</evidence>
<dbReference type="GO" id="GO:0000428">
    <property type="term" value="C:DNA-directed RNA polymerase complex"/>
    <property type="evidence" value="ECO:0007669"/>
    <property type="project" value="UniProtKB-KW"/>
</dbReference>
<feature type="domain" description="RNA polymerase Rpb2" evidence="22">
    <location>
        <begin position="514"/>
        <end position="573"/>
    </location>
</feature>
<evidence type="ECO:0000259" key="21">
    <source>
        <dbReference type="Pfam" id="PF04565"/>
    </source>
</evidence>
<dbReference type="Gene3D" id="3.90.1110.10">
    <property type="entry name" value="RNA polymerase Rpb2, domain 2"/>
    <property type="match status" value="1"/>
</dbReference>
<dbReference type="Proteomes" id="UP000232323">
    <property type="component" value="Unassembled WGS sequence"/>
</dbReference>
<organism evidence="24 25">
    <name type="scientific">Chlamydomonas eustigma</name>
    <dbReference type="NCBI Taxonomy" id="1157962"/>
    <lineage>
        <taxon>Eukaryota</taxon>
        <taxon>Viridiplantae</taxon>
        <taxon>Chlorophyta</taxon>
        <taxon>core chlorophytes</taxon>
        <taxon>Chlorophyceae</taxon>
        <taxon>CS clade</taxon>
        <taxon>Chlamydomonadales</taxon>
        <taxon>Chlamydomonadaceae</taxon>
        <taxon>Chlamydomonas</taxon>
    </lineage>
</organism>
<evidence type="ECO:0000313" key="25">
    <source>
        <dbReference type="Proteomes" id="UP000232323"/>
    </source>
</evidence>
<dbReference type="GO" id="GO:0009507">
    <property type="term" value="C:chloroplast"/>
    <property type="evidence" value="ECO:0007669"/>
    <property type="project" value="UniProtKB-SubCell"/>
</dbReference>
<dbReference type="STRING" id="1157962.A0A250XK76"/>
<evidence type="ECO:0000256" key="12">
    <source>
        <dbReference type="ARBA" id="ARBA00023163"/>
    </source>
</evidence>
<keyword evidence="12" id="KW-0804">Transcription</keyword>
<dbReference type="Gene3D" id="2.40.270.10">
    <property type="entry name" value="DNA-directed RNA polymerase, subunit 2, domain 6"/>
    <property type="match status" value="1"/>
</dbReference>
<evidence type="ECO:0000259" key="22">
    <source>
        <dbReference type="Pfam" id="PF04566"/>
    </source>
</evidence>
<keyword evidence="7" id="KW-0934">Plastid</keyword>
<dbReference type="AlphaFoldDB" id="A0A250XK76"/>
<evidence type="ECO:0000256" key="7">
    <source>
        <dbReference type="ARBA" id="ARBA00022640"/>
    </source>
</evidence>
<evidence type="ECO:0000259" key="19">
    <source>
        <dbReference type="Pfam" id="PF04561"/>
    </source>
</evidence>
<dbReference type="Gene3D" id="3.90.1070.20">
    <property type="match status" value="1"/>
</dbReference>
<evidence type="ECO:0000256" key="5">
    <source>
        <dbReference type="ARBA" id="ARBA00022478"/>
    </source>
</evidence>
<sequence>MDDHIKKDVWRLLEQYFNHKHERQLVKHLIDSFDDFCLNSIENIIRIFNPIDSFHCFDAALDGHKYRLSVEICNACLSKPMIHERDGTVKLMTPNEARLRGFTYAAPLTVDLKFTASTLGGETESRQLTGVSLGKIPIMVRSRYCVLGSALNLQLHEECPYDPGGYFIVNGNEKVVISHDRIAENRTFCFQNAKASIYSHIADVRSMSEPRNGVPKTTALKLSLKPNQYGRYIRVSVQRIKVDIPLFILFRALGILSDKDIVDVCECELEELAGCVHDADIYTQEGAIEFMARNLQVIYTSSTGMTSVDQVQTVLTKDLLPHVGPDRQKKAEYLGHMVRKLILCTTGRLPLDDRDSYINKRIDAPGVLLSSLFRQHYSKVVKDLKNMLHKEVASGLKYGLSTGNWGIKTVKIKQGVAQVLNRMTSSATLSHLRRVATLMVEKASSGRLIQPRKLHGTQWGVVCPSETPEGASVGLVKNLALMTCISMYSDPEHLTNLVLLLCNSVRPNHHRTKVMINGRFVAETSEPAILQKTLRAWKRSGTIHVMTAICWHIDRRIMSLSTEAGRCIRPLLVAGRLSDLAGKTWPHAVLAGVIEYMDVEEVSLARIAMTPKDMQGCTHVEMDPALMLGVLAGSIPFSDHNQAPRNTYQSAMGKQAIGLYSSAFRQRYDTMAHVLNYPQKPLVYTRTGLATNVDRMPCGVNLVVAIACWTGYNQEDSIVMNNSSKQRGMLLSTYFRTYKAQCNKNHSSGEEETFCRPDPSYVNCNRPFNYDKLDADGFVPLGTFVDSGDIIIGKTMGTKDTSIALRGMERGFVDRNCYNHSHFTNVNNDGYTFAKVRIRGDRHPTIGDKFCVPVDHQVLTSQGWVKLSDLTMEHHCAQLCAGQALEPSTMSIIPGGTLEVTCVLSPPKRQIVGCIEVPSSVFFVRAGPGLPGLWTGNSSRHGQKGTVGMLYDQVDMPFTASGLVPDIIINPHAIPSRMTVAQLMECVMGKACCSIGTFGDATPFNNVSIQDIQKALVEQCGLEPNGNELLYNSRTGEQIQAQIFMGPTFYQRLKHMVVDKIHSRGASGPVVMLTRQPAEGRAREGGLRLGEMEVECNWAHGTLQFLKERFMECSDNFRVFVCKRCGMMMPANPEVKFFECCACRNNIAFGEIRIPYATKLFLQEIESMHIGTRFIL</sequence>
<keyword evidence="10" id="KW-0479">Metal-binding</keyword>
<evidence type="ECO:0000256" key="9">
    <source>
        <dbReference type="ARBA" id="ARBA00022695"/>
    </source>
</evidence>
<dbReference type="Pfam" id="PF04561">
    <property type="entry name" value="RNA_pol_Rpb2_2"/>
    <property type="match status" value="1"/>
</dbReference>
<comment type="caution">
    <text evidence="24">The sequence shown here is derived from an EMBL/GenBank/DDBJ whole genome shotgun (WGS) entry which is preliminary data.</text>
</comment>
<comment type="function">
    <text evidence="1">DNA-dependent RNA polymerase catalyzes the transcription of DNA into RNA using the four ribonucleoside triphosphates as substrates.</text>
</comment>
<protein>
    <recommendedName>
        <fullName evidence="4">DNA-directed RNA polymerase</fullName>
        <ecNumber evidence="4">2.7.7.6</ecNumber>
    </recommendedName>
    <alternativeName>
        <fullName evidence="14">PEP</fullName>
    </alternativeName>
</protein>
<evidence type="ECO:0000313" key="24">
    <source>
        <dbReference type="EMBL" id="GAX83322.1"/>
    </source>
</evidence>
<dbReference type="OrthoDB" id="10248617at2759"/>
<keyword evidence="11" id="KW-0862">Zinc</keyword>
<keyword evidence="9" id="KW-0548">Nucleotidyltransferase</keyword>
<gene>
    <name evidence="24" type="ORF">CEUSTIGMA_g10748.t1</name>
</gene>
<dbReference type="GO" id="GO:0003899">
    <property type="term" value="F:DNA-directed RNA polymerase activity"/>
    <property type="evidence" value="ECO:0007669"/>
    <property type="project" value="UniProtKB-EC"/>
</dbReference>
<dbReference type="EMBL" id="BEGY01000096">
    <property type="protein sequence ID" value="GAX83322.1"/>
    <property type="molecule type" value="Genomic_DNA"/>
</dbReference>
<comment type="catalytic activity">
    <reaction evidence="15">
        <text>RNA(n) + a ribonucleoside 5'-triphosphate = RNA(n+1) + diphosphate</text>
        <dbReference type="Rhea" id="RHEA:21248"/>
        <dbReference type="Rhea" id="RHEA-COMP:14527"/>
        <dbReference type="Rhea" id="RHEA-COMP:17342"/>
        <dbReference type="ChEBI" id="CHEBI:33019"/>
        <dbReference type="ChEBI" id="CHEBI:61557"/>
        <dbReference type="ChEBI" id="CHEBI:140395"/>
        <dbReference type="EC" id="2.7.7.6"/>
    </reaction>
</comment>
<evidence type="ECO:0000256" key="6">
    <source>
        <dbReference type="ARBA" id="ARBA00022528"/>
    </source>
</evidence>
<evidence type="ECO:0000256" key="2">
    <source>
        <dbReference type="ARBA" id="ARBA00004229"/>
    </source>
</evidence>
<dbReference type="InterPro" id="IPR037034">
    <property type="entry name" value="RNA_pol_Rpb2_2_sf"/>
</dbReference>
<reference evidence="24 25" key="1">
    <citation type="submission" date="2017-08" db="EMBL/GenBank/DDBJ databases">
        <title>Acidophilic green algal genome provides insights into adaptation to an acidic environment.</title>
        <authorList>
            <person name="Hirooka S."/>
            <person name="Hirose Y."/>
            <person name="Kanesaki Y."/>
            <person name="Higuchi S."/>
            <person name="Fujiwara T."/>
            <person name="Onuma R."/>
            <person name="Era A."/>
            <person name="Ohbayashi R."/>
            <person name="Uzuka A."/>
            <person name="Nozaki H."/>
            <person name="Yoshikawa H."/>
            <person name="Miyagishima S.Y."/>
        </authorList>
    </citation>
    <scope>NUCLEOTIDE SEQUENCE [LARGE SCALE GENOMIC DNA]</scope>
    <source>
        <strain evidence="24 25">NIES-2499</strain>
    </source>
</reference>
<dbReference type="GO" id="GO:0032549">
    <property type="term" value="F:ribonucleoside binding"/>
    <property type="evidence" value="ECO:0007669"/>
    <property type="project" value="InterPro"/>
</dbReference>
<dbReference type="EC" id="2.7.7.6" evidence="4"/>
<dbReference type="Gene3D" id="2.40.50.150">
    <property type="match status" value="1"/>
</dbReference>
<dbReference type="SUPFAM" id="SSF64484">
    <property type="entry name" value="beta and beta-prime subunits of DNA dependent RNA-polymerase"/>
    <property type="match status" value="2"/>
</dbReference>
<dbReference type="Pfam" id="PF04566">
    <property type="entry name" value="RNA_pol_Rpb2_4"/>
    <property type="match status" value="1"/>
</dbReference>
<dbReference type="Pfam" id="PF04565">
    <property type="entry name" value="RNA_pol_Rpb2_3"/>
    <property type="match status" value="1"/>
</dbReference>
<dbReference type="InterPro" id="IPR037033">
    <property type="entry name" value="DNA-dir_RNAP_su2_hyb_sf"/>
</dbReference>
<dbReference type="Pfam" id="PF04567">
    <property type="entry name" value="RNA_pol_Rpb2_5"/>
    <property type="match status" value="1"/>
</dbReference>
<dbReference type="GO" id="GO:0046872">
    <property type="term" value="F:metal ion binding"/>
    <property type="evidence" value="ECO:0007669"/>
    <property type="project" value="UniProtKB-KW"/>
</dbReference>
<dbReference type="InterPro" id="IPR007644">
    <property type="entry name" value="RNA_pol_bsu_protrusion"/>
</dbReference>
<comment type="subunit">
    <text evidence="13">In plastids the minimal PEP RNA polymerase catalytic core is composed of four subunits: alpha, beta, beta', and beta''. When a (nuclear-encoded) sigma factor is associated with the core the holoenzyme is formed, which can initiate transcription.</text>
</comment>
<evidence type="ECO:0000259" key="23">
    <source>
        <dbReference type="Pfam" id="PF04567"/>
    </source>
</evidence>
<feature type="domain" description="DNA-directed RNA polymerase subunit 2 hybrid-binding" evidence="17">
    <location>
        <begin position="632"/>
        <end position="851"/>
    </location>
</feature>
<feature type="domain" description="RNA polymerase Rpb2" evidence="18">
    <location>
        <begin position="1085"/>
        <end position="1174"/>
    </location>
</feature>
<dbReference type="CDD" id="cd00653">
    <property type="entry name" value="RNA_pol_B_RPB2"/>
    <property type="match status" value="1"/>
</dbReference>
<feature type="domain" description="RNA polymerase Rpb2" evidence="19">
    <location>
        <begin position="224"/>
        <end position="363"/>
    </location>
</feature>
<evidence type="ECO:0000256" key="16">
    <source>
        <dbReference type="RuleBase" id="RU000434"/>
    </source>
</evidence>
<keyword evidence="25" id="KW-1185">Reference proteome</keyword>
<evidence type="ECO:0000256" key="15">
    <source>
        <dbReference type="ARBA" id="ARBA00048552"/>
    </source>
</evidence>
<name>A0A250XK76_9CHLO</name>
<keyword evidence="6" id="KW-0150">Chloroplast</keyword>
<dbReference type="InterPro" id="IPR007642">
    <property type="entry name" value="RNA_pol_Rpb2_2"/>
</dbReference>
<dbReference type="InterPro" id="IPR007120">
    <property type="entry name" value="DNA-dir_RNAP_su2_dom"/>
</dbReference>
<feature type="domain" description="RNA polymerase beta subunit protrusion" evidence="20">
    <location>
        <begin position="25"/>
        <end position="396"/>
    </location>
</feature>
<dbReference type="GO" id="GO:0003677">
    <property type="term" value="F:DNA binding"/>
    <property type="evidence" value="ECO:0007669"/>
    <property type="project" value="InterPro"/>
</dbReference>
<dbReference type="InterPro" id="IPR015712">
    <property type="entry name" value="DNA-dir_RNA_pol_su2"/>
</dbReference>
<feature type="domain" description="RNA polymerase Rpb2" evidence="23">
    <location>
        <begin position="589"/>
        <end position="615"/>
    </location>
</feature>
<keyword evidence="8" id="KW-0808">Transferase</keyword>
<evidence type="ECO:0000256" key="10">
    <source>
        <dbReference type="ARBA" id="ARBA00022723"/>
    </source>
</evidence>
<dbReference type="Gene3D" id="3.90.1800.10">
    <property type="entry name" value="RNA polymerase alpha subunit dimerisation domain"/>
    <property type="match status" value="1"/>
</dbReference>
<dbReference type="InterPro" id="IPR007646">
    <property type="entry name" value="RNA_pol_Rpb2_4"/>
</dbReference>
<dbReference type="InterPro" id="IPR007647">
    <property type="entry name" value="RNA_pol_Rpb2_5"/>
</dbReference>
<accession>A0A250XK76</accession>
<evidence type="ECO:0000256" key="11">
    <source>
        <dbReference type="ARBA" id="ARBA00022833"/>
    </source>
</evidence>
<keyword evidence="5" id="KW-0240">DNA-directed RNA polymerase</keyword>
<dbReference type="Gene3D" id="3.90.1100.10">
    <property type="match status" value="2"/>
</dbReference>